<feature type="transmembrane region" description="Helical" evidence="1">
    <location>
        <begin position="115"/>
        <end position="133"/>
    </location>
</feature>
<proteinExistence type="predicted"/>
<feature type="transmembrane region" description="Helical" evidence="1">
    <location>
        <begin position="223"/>
        <end position="242"/>
    </location>
</feature>
<reference evidence="2" key="1">
    <citation type="submission" date="2023-05" db="EMBL/GenBank/DDBJ databases">
        <authorList>
            <person name="Stuckert A."/>
        </authorList>
    </citation>
    <scope>NUCLEOTIDE SEQUENCE</scope>
</reference>
<keyword evidence="1" id="KW-0812">Transmembrane</keyword>
<gene>
    <name evidence="2" type="ORF">SPARVUS_LOCUS12200238</name>
</gene>
<evidence type="ECO:0000313" key="2">
    <source>
        <dbReference type="EMBL" id="CAI9597159.1"/>
    </source>
</evidence>
<dbReference type="EMBL" id="CATNWA010017007">
    <property type="protein sequence ID" value="CAI9597159.1"/>
    <property type="molecule type" value="Genomic_DNA"/>
</dbReference>
<protein>
    <recommendedName>
        <fullName evidence="4">C2H2-type domain-containing protein</fullName>
    </recommendedName>
</protein>
<name>A0ABN9FJM5_9NEOB</name>
<feature type="transmembrane region" description="Helical" evidence="1">
    <location>
        <begin position="6"/>
        <end position="27"/>
    </location>
</feature>
<organism evidence="2 3">
    <name type="scientific">Staurois parvus</name>
    <dbReference type="NCBI Taxonomy" id="386267"/>
    <lineage>
        <taxon>Eukaryota</taxon>
        <taxon>Metazoa</taxon>
        <taxon>Chordata</taxon>
        <taxon>Craniata</taxon>
        <taxon>Vertebrata</taxon>
        <taxon>Euteleostomi</taxon>
        <taxon>Amphibia</taxon>
        <taxon>Batrachia</taxon>
        <taxon>Anura</taxon>
        <taxon>Neobatrachia</taxon>
        <taxon>Ranoidea</taxon>
        <taxon>Ranidae</taxon>
        <taxon>Staurois</taxon>
    </lineage>
</organism>
<accession>A0ABN9FJM5</accession>
<feature type="transmembrane region" description="Helical" evidence="1">
    <location>
        <begin position="78"/>
        <end position="103"/>
    </location>
</feature>
<keyword evidence="1" id="KW-1133">Transmembrane helix</keyword>
<keyword evidence="1" id="KW-0472">Membrane</keyword>
<feature type="non-terminal residue" evidence="2">
    <location>
        <position position="243"/>
    </location>
</feature>
<dbReference type="Proteomes" id="UP001162483">
    <property type="component" value="Unassembled WGS sequence"/>
</dbReference>
<keyword evidence="3" id="KW-1185">Reference proteome</keyword>
<feature type="transmembrane region" description="Helical" evidence="1">
    <location>
        <begin position="153"/>
        <end position="177"/>
    </location>
</feature>
<comment type="caution">
    <text evidence="2">The sequence shown here is derived from an EMBL/GenBank/DDBJ whole genome shotgun (WGS) entry which is preliminary data.</text>
</comment>
<evidence type="ECO:0000256" key="1">
    <source>
        <dbReference type="SAM" id="Phobius"/>
    </source>
</evidence>
<feature type="transmembrane region" description="Helical" evidence="1">
    <location>
        <begin position="189"/>
        <end position="211"/>
    </location>
</feature>
<evidence type="ECO:0000313" key="3">
    <source>
        <dbReference type="Proteomes" id="UP001162483"/>
    </source>
</evidence>
<feature type="transmembrane region" description="Helical" evidence="1">
    <location>
        <begin position="39"/>
        <end position="58"/>
    </location>
</feature>
<evidence type="ECO:0008006" key="4">
    <source>
        <dbReference type="Google" id="ProtNLM"/>
    </source>
</evidence>
<sequence>MYGLCTVPLLLSCMLGVILGICSYSVCMNSAQSHFSCPVCRVSFSISVPVLYVWTLHSPTSPVLDAGCHSRYLSLFCMYGLCTVPRLLSCMPGVILGICPYSVCMDSAQSHFSCPGCRVSFLVSVLILYVWTLHSPTSPVPDAGCHSRYLSLFYMYGLCTVSRLLSRMPGVILGICPYSVCMDSAQSHFFCPGCRVSFSVSVLILHVWTLHSPTSPVPDAGCHSRYLSLFYMYVLCTVPRLLS</sequence>